<feature type="region of interest" description="Disordered" evidence="2">
    <location>
        <begin position="822"/>
        <end position="866"/>
    </location>
</feature>
<dbReference type="Gene3D" id="1.25.40.280">
    <property type="entry name" value="alix/aip1 like domains"/>
    <property type="match status" value="1"/>
</dbReference>
<evidence type="ECO:0000256" key="2">
    <source>
        <dbReference type="SAM" id="MobiDB-lite"/>
    </source>
</evidence>
<evidence type="ECO:0000259" key="3">
    <source>
        <dbReference type="PROSITE" id="PS51180"/>
    </source>
</evidence>
<evidence type="ECO:0000313" key="5">
    <source>
        <dbReference type="Proteomes" id="UP000268014"/>
    </source>
</evidence>
<dbReference type="PROSITE" id="PS51180">
    <property type="entry name" value="BRO1"/>
    <property type="match status" value="1"/>
</dbReference>
<dbReference type="InterPro" id="IPR038499">
    <property type="entry name" value="BRO1_sf"/>
</dbReference>
<keyword evidence="5" id="KW-1185">Reference proteome</keyword>
<dbReference type="EMBL" id="UZAF01020763">
    <property type="protein sequence ID" value="VDO72769.1"/>
    <property type="molecule type" value="Genomic_DNA"/>
</dbReference>
<dbReference type="OMA" id="VSHAEEM"/>
<accession>A0A0N4X2Y4</accession>
<gene>
    <name evidence="4" type="ORF">HPLM_LOCUS18718</name>
</gene>
<proteinExistence type="predicted"/>
<dbReference type="InterPro" id="IPR025304">
    <property type="entry name" value="ALIX_V_dom"/>
</dbReference>
<dbReference type="Gene3D" id="1.20.140.50">
    <property type="entry name" value="alix/aip1 like domains"/>
    <property type="match status" value="1"/>
</dbReference>
<dbReference type="CDD" id="cd09240">
    <property type="entry name" value="BRO1_Alix"/>
    <property type="match status" value="1"/>
</dbReference>
<dbReference type="Gene3D" id="1.20.120.560">
    <property type="entry name" value="alix/aip1 in complex with the ypdl late domain"/>
    <property type="match status" value="1"/>
</dbReference>
<feature type="domain" description="BRO1" evidence="3">
    <location>
        <begin position="5"/>
        <end position="400"/>
    </location>
</feature>
<sequence length="866" mass="96254">MNQYSFLAVPLKSTSDVDLVKPLTLYIDTVYKTSEDNKAEVAEAVQELNKLRSKACCQPLDKHQSALDIVTRYYDQLVAIENKIIISATQNPVVFKWKDAFDKGSLFFSKASLSISDGAFERAAVLFNCGALMSHIAASQPLLTDEEMKTAAKLFQQSAGVFARLRDTVLGMVQQDPTPDLMPDTLAALSAIMLAQAQESIYIKAYKDKMKPSALVKISAQAGDFYQDALKAMNRDAVKGLWEKEWVHIITGKMFGFQAVSQLHQAGINAEQQEMSEQLSRLGEALKLSEMAAKYLPSGCMAEQLNSIQKMYTAAKKDNDFIYHERIADFRSLPALPRAALAKALPVTHPISPRFKDMFASVVPVQVHNAMQCYEGRKAELVNIETGRLREHTQLMNGILASLNLPAALDDVTSMDTLPESIKQKSAKIKQAGGITELQRLFSELPGLYKRNEEILDETNRVLSEEKDSDDTLRRQFGTKWTRMSSEQLTGPLLQEIGKYRGILHTASNADKMVKEKFETNRAGIEMLSKNEVELRTSIPSQAQHAVGGASEAVTKLRELMNQVQEIKVQREKLEKDFKAVRSDIADDLLKAMAESQILNEEQISKEKIQEIYGPLKEQVEQSIKQQDHIMAEVQTWNNRFTAEKSGSGTGAERERVLKMLATAADSFHELKGNLEEGTKFYNDLTPILVRLQQKVSDFSFARQTEKEDLMRQMQQNIVSGGGSGGGGGGSAAKSPPPRPPPPASRTEVEPPIPPPRTQQSLQAVPGGTPTAPVQQLAPAPQLPHPGYYQQPVPYGTAFCDVLRQPQPFLYQPQYQPNFANPYPTFPGAFPNYQQGYGHFPPPPQQQNPFAPGYNTPQQGYNTPQQ</sequence>
<dbReference type="WBParaSite" id="HPLM_0001872601-mRNA-1">
    <property type="protein sequence ID" value="HPLM_0001872601-mRNA-1"/>
    <property type="gene ID" value="HPLM_0001872601"/>
</dbReference>
<dbReference type="GO" id="GO:0005768">
    <property type="term" value="C:endosome"/>
    <property type="evidence" value="ECO:0007669"/>
    <property type="project" value="TreeGrafter"/>
</dbReference>
<dbReference type="Pfam" id="PF13949">
    <property type="entry name" value="ALIX_LYPXL_bnd"/>
    <property type="match status" value="1"/>
</dbReference>
<evidence type="ECO:0000256" key="1">
    <source>
        <dbReference type="SAM" id="Coils"/>
    </source>
</evidence>
<dbReference type="FunFam" id="1.25.40.280:FF:000001">
    <property type="entry name" value="programmed cell death 6-interacting protein-like isoform X1"/>
    <property type="match status" value="1"/>
</dbReference>
<protein>
    <submittedName>
        <fullName evidence="6">BRO1 domain-containing protein</fullName>
    </submittedName>
</protein>
<reference evidence="4 5" key="2">
    <citation type="submission" date="2018-11" db="EMBL/GenBank/DDBJ databases">
        <authorList>
            <consortium name="Pathogen Informatics"/>
        </authorList>
    </citation>
    <scope>NUCLEOTIDE SEQUENCE [LARGE SCALE GENOMIC DNA]</scope>
    <source>
        <strain evidence="4 5">MHpl1</strain>
    </source>
</reference>
<dbReference type="AlphaFoldDB" id="A0A0N4X2Y4"/>
<feature type="compositionally biased region" description="Low complexity" evidence="2">
    <location>
        <begin position="769"/>
        <end position="780"/>
    </location>
</feature>
<feature type="compositionally biased region" description="Pro residues" evidence="2">
    <location>
        <begin position="735"/>
        <end position="744"/>
    </location>
</feature>
<feature type="region of interest" description="Disordered" evidence="2">
    <location>
        <begin position="717"/>
        <end position="789"/>
    </location>
</feature>
<reference evidence="6" key="1">
    <citation type="submission" date="2017-02" db="UniProtKB">
        <authorList>
            <consortium name="WormBaseParasite"/>
        </authorList>
    </citation>
    <scope>IDENTIFICATION</scope>
</reference>
<feature type="coiled-coil region" evidence="1">
    <location>
        <begin position="550"/>
        <end position="584"/>
    </location>
</feature>
<organism evidence="6">
    <name type="scientific">Haemonchus placei</name>
    <name type="common">Barber's pole worm</name>
    <dbReference type="NCBI Taxonomy" id="6290"/>
    <lineage>
        <taxon>Eukaryota</taxon>
        <taxon>Metazoa</taxon>
        <taxon>Ecdysozoa</taxon>
        <taxon>Nematoda</taxon>
        <taxon>Chromadorea</taxon>
        <taxon>Rhabditida</taxon>
        <taxon>Rhabditina</taxon>
        <taxon>Rhabditomorpha</taxon>
        <taxon>Strongyloidea</taxon>
        <taxon>Trichostrongylidae</taxon>
        <taxon>Haemonchus</taxon>
    </lineage>
</organism>
<dbReference type="InterPro" id="IPR004328">
    <property type="entry name" value="BRO1_dom"/>
</dbReference>
<feature type="compositionally biased region" description="Gly residues" evidence="2">
    <location>
        <begin position="720"/>
        <end position="731"/>
    </location>
</feature>
<dbReference type="STRING" id="6290.A0A0N4X2Y4"/>
<dbReference type="Pfam" id="PF03097">
    <property type="entry name" value="BRO1"/>
    <property type="match status" value="1"/>
</dbReference>
<keyword evidence="1" id="KW-0175">Coiled coil</keyword>
<dbReference type="GO" id="GO:0000281">
    <property type="term" value="P:mitotic cytokinesis"/>
    <property type="evidence" value="ECO:0007669"/>
    <property type="project" value="TreeGrafter"/>
</dbReference>
<feature type="compositionally biased region" description="Polar residues" evidence="2">
    <location>
        <begin position="855"/>
        <end position="866"/>
    </location>
</feature>
<evidence type="ECO:0000313" key="4">
    <source>
        <dbReference type="EMBL" id="VDO72769.1"/>
    </source>
</evidence>
<evidence type="ECO:0000313" key="6">
    <source>
        <dbReference type="WBParaSite" id="HPLM_0001872601-mRNA-1"/>
    </source>
</evidence>
<name>A0A0N4X2Y4_HAEPC</name>
<dbReference type="PANTHER" id="PTHR23030:SF39">
    <property type="entry name" value="PROGRAMMED CELL DEATH 6-INTERACTING PROTEIN"/>
    <property type="match status" value="1"/>
</dbReference>
<dbReference type="PANTHER" id="PTHR23030">
    <property type="entry name" value="PCD6 INTERACTING PROTEIN-RELATED"/>
    <property type="match status" value="1"/>
</dbReference>
<dbReference type="OrthoDB" id="2141925at2759"/>
<dbReference type="SMART" id="SM01041">
    <property type="entry name" value="BRO1"/>
    <property type="match status" value="1"/>
</dbReference>
<dbReference type="Proteomes" id="UP000268014">
    <property type="component" value="Unassembled WGS sequence"/>
</dbReference>